<dbReference type="RefSeq" id="WP_054776762.1">
    <property type="nucleotide sequence ID" value="NZ_BBBX01000003.1"/>
</dbReference>
<feature type="transmembrane region" description="Helical" evidence="1">
    <location>
        <begin position="111"/>
        <end position="130"/>
    </location>
</feature>
<keyword evidence="1" id="KW-0812">Transmembrane</keyword>
<accession>A0A0R2MN67</accession>
<dbReference type="Proteomes" id="UP000050969">
    <property type="component" value="Unassembled WGS sequence"/>
</dbReference>
<keyword evidence="1" id="KW-1133">Transmembrane helix</keyword>
<evidence type="ECO:0000256" key="1">
    <source>
        <dbReference type="SAM" id="Phobius"/>
    </source>
</evidence>
<sequence length="138" mass="15873">MVIELDLIDMCNQGLLYLNVHSQEVIDWTYPLSGQNSIATQFIILCFIGVILMFGLTAFTQIIILDVPQTSLQLVSLLGIASLIVFAPWFNPFHRFVNTFFNWQQSLPWELTGPTLFLTLLLILLSYLTFNHYYPLRA</sequence>
<keyword evidence="3" id="KW-1185">Reference proteome</keyword>
<feature type="transmembrane region" description="Helical" evidence="1">
    <location>
        <begin position="38"/>
        <end position="59"/>
    </location>
</feature>
<dbReference type="PATRIC" id="fig|1293598.4.peg.229"/>
<organism evidence="2 3">
    <name type="scientific">Lacticaseibacillus saniviri JCM 17471 = DSM 24301</name>
    <dbReference type="NCBI Taxonomy" id="1293598"/>
    <lineage>
        <taxon>Bacteria</taxon>
        <taxon>Bacillati</taxon>
        <taxon>Bacillota</taxon>
        <taxon>Bacilli</taxon>
        <taxon>Lactobacillales</taxon>
        <taxon>Lactobacillaceae</taxon>
        <taxon>Lacticaseibacillus</taxon>
    </lineage>
</organism>
<keyword evidence="1" id="KW-0472">Membrane</keyword>
<comment type="caution">
    <text evidence="2">The sequence shown here is derived from an EMBL/GenBank/DDBJ whole genome shotgun (WGS) entry which is preliminary data.</text>
</comment>
<evidence type="ECO:0000313" key="2">
    <source>
        <dbReference type="EMBL" id="KRO15126.1"/>
    </source>
</evidence>
<gene>
    <name evidence="2" type="ORF">IV56_GL000215</name>
</gene>
<proteinExistence type="predicted"/>
<dbReference type="AlphaFoldDB" id="A0A0R2MN67"/>
<evidence type="ECO:0000313" key="3">
    <source>
        <dbReference type="Proteomes" id="UP000050969"/>
    </source>
</evidence>
<protein>
    <submittedName>
        <fullName evidence="2">Uncharacterized protein</fullName>
    </submittedName>
</protein>
<feature type="transmembrane region" description="Helical" evidence="1">
    <location>
        <begin position="71"/>
        <end position="91"/>
    </location>
</feature>
<reference evidence="2 3" key="1">
    <citation type="journal article" date="2015" name="Genome Announc.">
        <title>Expanding the biotechnology potential of lactobacilli through comparative genomics of 213 strains and associated genera.</title>
        <authorList>
            <person name="Sun Z."/>
            <person name="Harris H.M."/>
            <person name="McCann A."/>
            <person name="Guo C."/>
            <person name="Argimon S."/>
            <person name="Zhang W."/>
            <person name="Yang X."/>
            <person name="Jeffery I.B."/>
            <person name="Cooney J.C."/>
            <person name="Kagawa T.F."/>
            <person name="Liu W."/>
            <person name="Song Y."/>
            <person name="Salvetti E."/>
            <person name="Wrobel A."/>
            <person name="Rasinkangas P."/>
            <person name="Parkhill J."/>
            <person name="Rea M.C."/>
            <person name="O'Sullivan O."/>
            <person name="Ritari J."/>
            <person name="Douillard F.P."/>
            <person name="Paul Ross R."/>
            <person name="Yang R."/>
            <person name="Briner A.E."/>
            <person name="Felis G.E."/>
            <person name="de Vos W.M."/>
            <person name="Barrangou R."/>
            <person name="Klaenhammer T.R."/>
            <person name="Caufield P.W."/>
            <person name="Cui Y."/>
            <person name="Zhang H."/>
            <person name="O'Toole P.W."/>
        </authorList>
    </citation>
    <scope>NUCLEOTIDE SEQUENCE [LARGE SCALE GENOMIC DNA]</scope>
    <source>
        <strain evidence="2 3">DSM 24301</strain>
    </source>
</reference>
<dbReference type="EMBL" id="JQCE01000075">
    <property type="protein sequence ID" value="KRO15126.1"/>
    <property type="molecule type" value="Genomic_DNA"/>
</dbReference>
<name>A0A0R2MN67_9LACO</name>